<dbReference type="InterPro" id="IPR001763">
    <property type="entry name" value="Rhodanese-like_dom"/>
</dbReference>
<evidence type="ECO:0000256" key="1">
    <source>
        <dbReference type="ARBA" id="ARBA00022723"/>
    </source>
</evidence>
<dbReference type="GO" id="GO:0016787">
    <property type="term" value="F:hydrolase activity"/>
    <property type="evidence" value="ECO:0007669"/>
    <property type="project" value="UniProtKB-KW"/>
</dbReference>
<keyword evidence="3" id="KW-0378">Hydrolase</keyword>
<dbReference type="PANTHER" id="PTHR43084">
    <property type="entry name" value="PERSULFIDE DIOXYGENASE ETHE1"/>
    <property type="match status" value="1"/>
</dbReference>
<dbReference type="GO" id="GO:0006749">
    <property type="term" value="P:glutathione metabolic process"/>
    <property type="evidence" value="ECO:0007669"/>
    <property type="project" value="InterPro"/>
</dbReference>
<reference evidence="3 4" key="1">
    <citation type="submission" date="2018-03" db="EMBL/GenBank/DDBJ databases">
        <title>Genomic Encyclopedia of Archaeal and Bacterial Type Strains, Phase II (KMG-II): from individual species to whole genera.</title>
        <authorList>
            <person name="Goeker M."/>
        </authorList>
    </citation>
    <scope>NUCLEOTIDE SEQUENCE [LARGE SCALE GENOMIC DNA]</scope>
    <source>
        <strain evidence="3 4">DSM 28229</strain>
    </source>
</reference>
<feature type="domain" description="Rhodanese" evidence="2">
    <location>
        <begin position="269"/>
        <end position="360"/>
    </location>
</feature>
<feature type="domain" description="Rhodanese" evidence="2">
    <location>
        <begin position="376"/>
        <end position="461"/>
    </location>
</feature>
<dbReference type="SUPFAM" id="SSF52821">
    <property type="entry name" value="Rhodanese/Cell cycle control phosphatase"/>
    <property type="match status" value="2"/>
</dbReference>
<dbReference type="PANTHER" id="PTHR43084:SF1">
    <property type="entry name" value="PERSULFIDE DIOXYGENASE ETHE1, MITOCHONDRIAL"/>
    <property type="match status" value="1"/>
</dbReference>
<dbReference type="InterPro" id="IPR036873">
    <property type="entry name" value="Rhodanese-like_dom_sf"/>
</dbReference>
<dbReference type="GO" id="GO:0050313">
    <property type="term" value="F:sulfur dioxygenase activity"/>
    <property type="evidence" value="ECO:0007669"/>
    <property type="project" value="InterPro"/>
</dbReference>
<keyword evidence="1" id="KW-0479">Metal-binding</keyword>
<sequence>MAELIEQLYTGCLAQGAYYIEFNGEAAVIDPLRETDQYVELAEKRGAKIKYIFETHFHADFVSGHLDLAKKTGAQIVFGPTAKTDYDIYVGTDLEEFKIGAYSLVLLHTPGHTMESSTFLLRNAAGKDEALFTGDTLFLGDVGRPDLAIKSDLSREDLAGYLYESIYNKLMPLADDIIVYPGHGAGSACGKNMSKDTSDTLGNQKKTNYALQDLTKEQFIKEVTSGILPPPQYFAKNAMMNKSGYVSFDDVLAQGMKALSVEEFVIKSFEKRVLILDTRAPQTFNKGFIPNSINIGLDGKFAVWVGALISDLNTPILLVTDEGREEEAVTRLARVGYDNPVGYLKGGFDAWTKSGNAAYIIPSIDADEFAQAYKTGIKVLDVRNPNEYLSQHVEGVENFPLDYINKHLSDLDKDTTYYVHCAGGYRSMIASSILRKAGYKNLVDVKGGFGKIKETDIALTNYVCPSTL</sequence>
<dbReference type="InterPro" id="IPR001279">
    <property type="entry name" value="Metallo-B-lactamas"/>
</dbReference>
<dbReference type="FunFam" id="3.60.15.10:FF:000030">
    <property type="entry name" value="Metallo-beta-lactamase family protein"/>
    <property type="match status" value="1"/>
</dbReference>
<organism evidence="3 4">
    <name type="scientific">Sediminitomix flava</name>
    <dbReference type="NCBI Taxonomy" id="379075"/>
    <lineage>
        <taxon>Bacteria</taxon>
        <taxon>Pseudomonadati</taxon>
        <taxon>Bacteroidota</taxon>
        <taxon>Cytophagia</taxon>
        <taxon>Cytophagales</taxon>
        <taxon>Flammeovirgaceae</taxon>
        <taxon>Sediminitomix</taxon>
    </lineage>
</organism>
<dbReference type="CDD" id="cd00158">
    <property type="entry name" value="RHOD"/>
    <property type="match status" value="2"/>
</dbReference>
<evidence type="ECO:0000313" key="4">
    <source>
        <dbReference type="Proteomes" id="UP000245535"/>
    </source>
</evidence>
<keyword evidence="4" id="KW-1185">Reference proteome</keyword>
<name>A0A315ZFZ1_SEDFL</name>
<evidence type="ECO:0000313" key="3">
    <source>
        <dbReference type="EMBL" id="PWJ43778.1"/>
    </source>
</evidence>
<dbReference type="RefSeq" id="WP_109615315.1">
    <property type="nucleotide sequence ID" value="NZ_QGDO01000001.1"/>
</dbReference>
<dbReference type="SMART" id="SM00849">
    <property type="entry name" value="Lactamase_B"/>
    <property type="match status" value="1"/>
</dbReference>
<dbReference type="EMBL" id="QGDO01000001">
    <property type="protein sequence ID" value="PWJ43778.1"/>
    <property type="molecule type" value="Genomic_DNA"/>
</dbReference>
<dbReference type="GO" id="GO:0046872">
    <property type="term" value="F:metal ion binding"/>
    <property type="evidence" value="ECO:0007669"/>
    <property type="project" value="UniProtKB-KW"/>
</dbReference>
<dbReference type="Proteomes" id="UP000245535">
    <property type="component" value="Unassembled WGS sequence"/>
</dbReference>
<dbReference type="SUPFAM" id="SSF56281">
    <property type="entry name" value="Metallo-hydrolase/oxidoreductase"/>
    <property type="match status" value="1"/>
</dbReference>
<dbReference type="OrthoDB" id="9784009at2"/>
<dbReference type="AlphaFoldDB" id="A0A315ZFZ1"/>
<protein>
    <submittedName>
        <fullName evidence="3">Glyoxylase-like metal-dependent hydrolase (Beta-lactamase superfamily II)</fullName>
    </submittedName>
</protein>
<dbReference type="CDD" id="cd07724">
    <property type="entry name" value="POD-like_MBL-fold"/>
    <property type="match status" value="1"/>
</dbReference>
<dbReference type="Gene3D" id="3.40.250.10">
    <property type="entry name" value="Rhodanese-like domain"/>
    <property type="match status" value="2"/>
</dbReference>
<dbReference type="Pfam" id="PF00753">
    <property type="entry name" value="Lactamase_B"/>
    <property type="match status" value="1"/>
</dbReference>
<dbReference type="InterPro" id="IPR036866">
    <property type="entry name" value="RibonucZ/Hydroxyglut_hydro"/>
</dbReference>
<dbReference type="SMART" id="SM00450">
    <property type="entry name" value="RHOD"/>
    <property type="match status" value="2"/>
</dbReference>
<dbReference type="InterPro" id="IPR044528">
    <property type="entry name" value="POD-like_MBL-fold"/>
</dbReference>
<dbReference type="Pfam" id="PF00581">
    <property type="entry name" value="Rhodanese"/>
    <property type="match status" value="2"/>
</dbReference>
<evidence type="ECO:0000259" key="2">
    <source>
        <dbReference type="PROSITE" id="PS50206"/>
    </source>
</evidence>
<gene>
    <name evidence="3" type="ORF">BC781_101124</name>
</gene>
<proteinExistence type="predicted"/>
<dbReference type="PROSITE" id="PS50206">
    <property type="entry name" value="RHODANESE_3"/>
    <property type="match status" value="2"/>
</dbReference>
<accession>A0A315ZFZ1</accession>
<dbReference type="InterPro" id="IPR051682">
    <property type="entry name" value="Mito_Persulfide_Diox"/>
</dbReference>
<dbReference type="Gene3D" id="3.60.15.10">
    <property type="entry name" value="Ribonuclease Z/Hydroxyacylglutathione hydrolase-like"/>
    <property type="match status" value="1"/>
</dbReference>
<comment type="caution">
    <text evidence="3">The sequence shown here is derived from an EMBL/GenBank/DDBJ whole genome shotgun (WGS) entry which is preliminary data.</text>
</comment>
<dbReference type="GO" id="GO:0070813">
    <property type="term" value="P:hydrogen sulfide metabolic process"/>
    <property type="evidence" value="ECO:0007669"/>
    <property type="project" value="TreeGrafter"/>
</dbReference>